<dbReference type="EC" id="2.7.13.3" evidence="3"/>
<feature type="domain" description="Histidine kinase" evidence="8">
    <location>
        <begin position="162"/>
        <end position="387"/>
    </location>
</feature>
<evidence type="ECO:0000256" key="5">
    <source>
        <dbReference type="ARBA" id="ARBA00022679"/>
    </source>
</evidence>
<evidence type="ECO:0000259" key="10">
    <source>
        <dbReference type="PROSITE" id="PS50113"/>
    </source>
</evidence>
<evidence type="ECO:0000259" key="8">
    <source>
        <dbReference type="PROSITE" id="PS50109"/>
    </source>
</evidence>
<reference evidence="11 12" key="1">
    <citation type="submission" date="2022-06" db="EMBL/GenBank/DDBJ databases">
        <authorList>
            <person name="So Y."/>
        </authorList>
    </citation>
    <scope>NUCLEOTIDE SEQUENCE [LARGE SCALE GENOMIC DNA]</scope>
    <source>
        <strain evidence="11 12">STR3</strain>
    </source>
</reference>
<evidence type="ECO:0000256" key="1">
    <source>
        <dbReference type="ARBA" id="ARBA00000085"/>
    </source>
</evidence>
<dbReference type="Pfam" id="PF08448">
    <property type="entry name" value="PAS_4"/>
    <property type="match status" value="1"/>
</dbReference>
<keyword evidence="5" id="KW-0808">Transferase</keyword>
<dbReference type="InterPro" id="IPR036097">
    <property type="entry name" value="HisK_dim/P_sf"/>
</dbReference>
<dbReference type="PROSITE" id="PS50113">
    <property type="entry name" value="PAC"/>
    <property type="match status" value="1"/>
</dbReference>
<dbReference type="InterPro" id="IPR005467">
    <property type="entry name" value="His_kinase_dom"/>
</dbReference>
<evidence type="ECO:0000313" key="11">
    <source>
        <dbReference type="EMBL" id="MCP3424406.1"/>
    </source>
</evidence>
<dbReference type="SUPFAM" id="SSF47384">
    <property type="entry name" value="Homodimeric domain of signal transducing histidine kinase"/>
    <property type="match status" value="1"/>
</dbReference>
<dbReference type="Proteomes" id="UP001204524">
    <property type="component" value="Unassembled WGS sequence"/>
</dbReference>
<evidence type="ECO:0000259" key="9">
    <source>
        <dbReference type="PROSITE" id="PS50112"/>
    </source>
</evidence>
<keyword evidence="4" id="KW-0597">Phosphoprotein</keyword>
<dbReference type="Gene3D" id="3.30.450.20">
    <property type="entry name" value="PAS domain"/>
    <property type="match status" value="1"/>
</dbReference>
<dbReference type="CDD" id="cd00130">
    <property type="entry name" value="PAS"/>
    <property type="match status" value="1"/>
</dbReference>
<protein>
    <recommendedName>
        <fullName evidence="3">histidine kinase</fullName>
        <ecNumber evidence="3">2.7.13.3</ecNumber>
    </recommendedName>
</protein>
<keyword evidence="11" id="KW-0547">Nucleotide-binding</keyword>
<dbReference type="Gene3D" id="1.10.287.130">
    <property type="match status" value="1"/>
</dbReference>
<evidence type="ECO:0000256" key="2">
    <source>
        <dbReference type="ARBA" id="ARBA00004236"/>
    </source>
</evidence>
<evidence type="ECO:0000256" key="7">
    <source>
        <dbReference type="ARBA" id="ARBA00023012"/>
    </source>
</evidence>
<keyword evidence="6" id="KW-0418">Kinase</keyword>
<sequence>MALGEHDHDCDRSSATDATLGAQAMSQSNERYASMFTHHPHATYSVDEQGYFTDANDHTLEMTGLTLQELRKAHFAQVIHPEDLHRIQAGFEGAMAGEPQVVDARVISTDGELTDIRCTAIPVIVGGEVVGVHGVSEDVTEANRVLRELEEANAAKTLFLATVSHEVRTPLAALIGASELLLDTDLAPEPAHFARIVHRSGERLLDLVQEILEFSGLEAHQTVLRPGAVDLREILGEISCWSRPLAEAKGIAMTFAVDADVPEAGIGDARRIRQVVTNLVQNAIAFTDQGSVDVRISVPPAPEGDPDAGTWVEVVVSDTGIGIAPDDLRTLFEPFVQVGHQPDGDRLGVGLGLAIARELAALMDGRLDVESTPGEGSTFTFGFPLPTA</sequence>
<dbReference type="SMART" id="SM00091">
    <property type="entry name" value="PAS"/>
    <property type="match status" value="1"/>
</dbReference>
<dbReference type="Pfam" id="PF02518">
    <property type="entry name" value="HATPase_c"/>
    <property type="match status" value="1"/>
</dbReference>
<keyword evidence="12" id="KW-1185">Reference proteome</keyword>
<dbReference type="PRINTS" id="PR00344">
    <property type="entry name" value="BCTRLSENSOR"/>
</dbReference>
<dbReference type="InterPro" id="IPR013656">
    <property type="entry name" value="PAS_4"/>
</dbReference>
<dbReference type="EMBL" id="JANARS010000015">
    <property type="protein sequence ID" value="MCP3424406.1"/>
    <property type="molecule type" value="Genomic_DNA"/>
</dbReference>
<comment type="subcellular location">
    <subcellularLocation>
        <location evidence="2">Cell membrane</location>
    </subcellularLocation>
</comment>
<evidence type="ECO:0000313" key="12">
    <source>
        <dbReference type="Proteomes" id="UP001204524"/>
    </source>
</evidence>
<dbReference type="InterPro" id="IPR003661">
    <property type="entry name" value="HisK_dim/P_dom"/>
</dbReference>
<dbReference type="InterPro" id="IPR036890">
    <property type="entry name" value="HATPase_C_sf"/>
</dbReference>
<dbReference type="PROSITE" id="PS50109">
    <property type="entry name" value="HIS_KIN"/>
    <property type="match status" value="1"/>
</dbReference>
<organism evidence="11 12">
    <name type="scientific">Nocardioides pinisoli</name>
    <dbReference type="NCBI Taxonomy" id="2950279"/>
    <lineage>
        <taxon>Bacteria</taxon>
        <taxon>Bacillati</taxon>
        <taxon>Actinomycetota</taxon>
        <taxon>Actinomycetes</taxon>
        <taxon>Propionibacteriales</taxon>
        <taxon>Nocardioidaceae</taxon>
        <taxon>Nocardioides</taxon>
    </lineage>
</organism>
<dbReference type="GO" id="GO:0005524">
    <property type="term" value="F:ATP binding"/>
    <property type="evidence" value="ECO:0007669"/>
    <property type="project" value="UniProtKB-KW"/>
</dbReference>
<dbReference type="CDD" id="cd00082">
    <property type="entry name" value="HisKA"/>
    <property type="match status" value="1"/>
</dbReference>
<dbReference type="SMART" id="SM00388">
    <property type="entry name" value="HisKA"/>
    <property type="match status" value="1"/>
</dbReference>
<gene>
    <name evidence="11" type="ORF">NCI01_21615</name>
</gene>
<evidence type="ECO:0000256" key="4">
    <source>
        <dbReference type="ARBA" id="ARBA00022553"/>
    </source>
</evidence>
<dbReference type="InterPro" id="IPR003594">
    <property type="entry name" value="HATPase_dom"/>
</dbReference>
<comment type="caution">
    <text evidence="11">The sequence shown here is derived from an EMBL/GenBank/DDBJ whole genome shotgun (WGS) entry which is preliminary data.</text>
</comment>
<evidence type="ECO:0000256" key="6">
    <source>
        <dbReference type="ARBA" id="ARBA00022777"/>
    </source>
</evidence>
<dbReference type="PANTHER" id="PTHR43047:SF64">
    <property type="entry name" value="HISTIDINE KINASE CONTAINING CHEY-HOMOLOGOUS RECEIVER DOMAIN AND PAS DOMAIN-RELATED"/>
    <property type="match status" value="1"/>
</dbReference>
<comment type="catalytic activity">
    <reaction evidence="1">
        <text>ATP + protein L-histidine = ADP + protein N-phospho-L-histidine.</text>
        <dbReference type="EC" id="2.7.13.3"/>
    </reaction>
</comment>
<dbReference type="SMART" id="SM00387">
    <property type="entry name" value="HATPase_c"/>
    <property type="match status" value="1"/>
</dbReference>
<dbReference type="PROSITE" id="PS50112">
    <property type="entry name" value="PAS"/>
    <property type="match status" value="1"/>
</dbReference>
<dbReference type="InterPro" id="IPR000014">
    <property type="entry name" value="PAS"/>
</dbReference>
<feature type="domain" description="PAC" evidence="10">
    <location>
        <begin position="100"/>
        <end position="151"/>
    </location>
</feature>
<dbReference type="InterPro" id="IPR000700">
    <property type="entry name" value="PAS-assoc_C"/>
</dbReference>
<proteinExistence type="predicted"/>
<feature type="domain" description="PAS" evidence="9">
    <location>
        <begin position="28"/>
        <end position="98"/>
    </location>
</feature>
<dbReference type="InterPro" id="IPR004358">
    <property type="entry name" value="Sig_transdc_His_kin-like_C"/>
</dbReference>
<dbReference type="SUPFAM" id="SSF55874">
    <property type="entry name" value="ATPase domain of HSP90 chaperone/DNA topoisomerase II/histidine kinase"/>
    <property type="match status" value="1"/>
</dbReference>
<dbReference type="Gene3D" id="3.30.565.10">
    <property type="entry name" value="Histidine kinase-like ATPase, C-terminal domain"/>
    <property type="match status" value="1"/>
</dbReference>
<dbReference type="Pfam" id="PF00512">
    <property type="entry name" value="HisKA"/>
    <property type="match status" value="1"/>
</dbReference>
<name>A0ABT1L455_9ACTN</name>
<dbReference type="RefSeq" id="WP_254183562.1">
    <property type="nucleotide sequence ID" value="NZ_JANARS010000015.1"/>
</dbReference>
<dbReference type="InterPro" id="IPR035965">
    <property type="entry name" value="PAS-like_dom_sf"/>
</dbReference>
<keyword evidence="11" id="KW-0067">ATP-binding</keyword>
<dbReference type="PANTHER" id="PTHR43047">
    <property type="entry name" value="TWO-COMPONENT HISTIDINE PROTEIN KINASE"/>
    <property type="match status" value="1"/>
</dbReference>
<dbReference type="SUPFAM" id="SSF55785">
    <property type="entry name" value="PYP-like sensor domain (PAS domain)"/>
    <property type="match status" value="1"/>
</dbReference>
<accession>A0ABT1L455</accession>
<dbReference type="CDD" id="cd16922">
    <property type="entry name" value="HATPase_EvgS-ArcB-TorS-like"/>
    <property type="match status" value="1"/>
</dbReference>
<keyword evidence="7" id="KW-0902">Two-component regulatory system</keyword>
<evidence type="ECO:0000256" key="3">
    <source>
        <dbReference type="ARBA" id="ARBA00012438"/>
    </source>
</evidence>
<dbReference type="NCBIfam" id="TIGR00229">
    <property type="entry name" value="sensory_box"/>
    <property type="match status" value="1"/>
</dbReference>